<dbReference type="InterPro" id="IPR036322">
    <property type="entry name" value="WD40_repeat_dom_sf"/>
</dbReference>
<evidence type="ECO:0000313" key="5">
    <source>
        <dbReference type="Proteomes" id="UP001190700"/>
    </source>
</evidence>
<dbReference type="SUPFAM" id="SSF50978">
    <property type="entry name" value="WD40 repeat-like"/>
    <property type="match status" value="1"/>
</dbReference>
<dbReference type="SMART" id="SM00320">
    <property type="entry name" value="WD40"/>
    <property type="match status" value="5"/>
</dbReference>
<sequence>MGNLCGKQPKEEEDSIPKPRILPCCHSEAVLGLVSAGDGLVLSGGNDKTVQLWDWTCGTILERWTGHTSSVNRVAYTPQHARYITASRDTTVKIWQGGSPAAVQELAGHSLNVSGLSLSYQHQHAWTGSRDYTVRVWDLNTAQQVRMNKISRNVVTCMAAFPSEPAFLQTSEDLQVRVWDSRDLSVAQSFTGHVNIPLSCDVALDGIHMLTCSHGFDGFGCEARLWDRRKGAALHVFEGHTESANACCFLQGKTGGG</sequence>
<dbReference type="PROSITE" id="PS50082">
    <property type="entry name" value="WD_REPEATS_2"/>
    <property type="match status" value="3"/>
</dbReference>
<feature type="repeat" description="WD" evidence="3">
    <location>
        <begin position="40"/>
        <end position="54"/>
    </location>
</feature>
<organism evidence="4 5">
    <name type="scientific">Cymbomonas tetramitiformis</name>
    <dbReference type="NCBI Taxonomy" id="36881"/>
    <lineage>
        <taxon>Eukaryota</taxon>
        <taxon>Viridiplantae</taxon>
        <taxon>Chlorophyta</taxon>
        <taxon>Pyramimonadophyceae</taxon>
        <taxon>Pyramimonadales</taxon>
        <taxon>Pyramimonadaceae</taxon>
        <taxon>Cymbomonas</taxon>
    </lineage>
</organism>
<protein>
    <recommendedName>
        <fullName evidence="6">Guanine nucleotide-binding protein subunit beta-like protein</fullName>
    </recommendedName>
</protein>
<dbReference type="PANTHER" id="PTHR19869">
    <property type="entry name" value="SPERMATID WD-REPEAT PROTEIN"/>
    <property type="match status" value="1"/>
</dbReference>
<dbReference type="Gene3D" id="2.130.10.10">
    <property type="entry name" value="YVTN repeat-like/Quinoprotein amine dehydrogenase"/>
    <property type="match status" value="2"/>
</dbReference>
<keyword evidence="1 3" id="KW-0853">WD repeat</keyword>
<dbReference type="InterPro" id="IPR040066">
    <property type="entry name" value="WDR31"/>
</dbReference>
<dbReference type="PANTHER" id="PTHR19869:SF1">
    <property type="entry name" value="WD REPEAT-CONTAINING PROTEIN 31"/>
    <property type="match status" value="1"/>
</dbReference>
<dbReference type="AlphaFoldDB" id="A0AAE0GQ73"/>
<dbReference type="InterPro" id="IPR019775">
    <property type="entry name" value="WD40_repeat_CS"/>
</dbReference>
<dbReference type="InterPro" id="IPR015943">
    <property type="entry name" value="WD40/YVTN_repeat-like_dom_sf"/>
</dbReference>
<feature type="repeat" description="WD" evidence="3">
    <location>
        <begin position="64"/>
        <end position="96"/>
    </location>
</feature>
<comment type="caution">
    <text evidence="4">The sequence shown here is derived from an EMBL/GenBank/DDBJ whole genome shotgun (WGS) entry which is preliminary data.</text>
</comment>
<dbReference type="Pfam" id="PF00400">
    <property type="entry name" value="WD40"/>
    <property type="match status" value="3"/>
</dbReference>
<evidence type="ECO:0000256" key="1">
    <source>
        <dbReference type="ARBA" id="ARBA00022574"/>
    </source>
</evidence>
<feature type="repeat" description="WD" evidence="3">
    <location>
        <begin position="106"/>
        <end position="147"/>
    </location>
</feature>
<name>A0AAE0GQ73_9CHLO</name>
<feature type="non-terminal residue" evidence="4">
    <location>
        <position position="257"/>
    </location>
</feature>
<dbReference type="InterPro" id="IPR020472">
    <property type="entry name" value="WD40_PAC1"/>
</dbReference>
<reference evidence="4 5" key="1">
    <citation type="journal article" date="2015" name="Genome Biol. Evol.">
        <title>Comparative Genomics of a Bacterivorous Green Alga Reveals Evolutionary Causalities and Consequences of Phago-Mixotrophic Mode of Nutrition.</title>
        <authorList>
            <person name="Burns J.A."/>
            <person name="Paasch A."/>
            <person name="Narechania A."/>
            <person name="Kim E."/>
        </authorList>
    </citation>
    <scope>NUCLEOTIDE SEQUENCE [LARGE SCALE GENOMIC DNA]</scope>
    <source>
        <strain evidence="4 5">PLY_AMNH</strain>
    </source>
</reference>
<keyword evidence="5" id="KW-1185">Reference proteome</keyword>
<evidence type="ECO:0000256" key="3">
    <source>
        <dbReference type="PROSITE-ProRule" id="PRU00221"/>
    </source>
</evidence>
<dbReference type="PROSITE" id="PS50294">
    <property type="entry name" value="WD_REPEATS_REGION"/>
    <property type="match status" value="2"/>
</dbReference>
<keyword evidence="2" id="KW-0677">Repeat</keyword>
<dbReference type="PRINTS" id="PR00320">
    <property type="entry name" value="GPROTEINBRPT"/>
</dbReference>
<dbReference type="InterPro" id="IPR001680">
    <property type="entry name" value="WD40_rpt"/>
</dbReference>
<dbReference type="PROSITE" id="PS00678">
    <property type="entry name" value="WD_REPEATS_1"/>
    <property type="match status" value="1"/>
</dbReference>
<evidence type="ECO:0000313" key="4">
    <source>
        <dbReference type="EMBL" id="KAK3282038.1"/>
    </source>
</evidence>
<accession>A0AAE0GQ73</accession>
<proteinExistence type="predicted"/>
<dbReference type="Proteomes" id="UP001190700">
    <property type="component" value="Unassembled WGS sequence"/>
</dbReference>
<gene>
    <name evidence="4" type="ORF">CYMTET_10206</name>
</gene>
<evidence type="ECO:0000256" key="2">
    <source>
        <dbReference type="ARBA" id="ARBA00022737"/>
    </source>
</evidence>
<dbReference type="EMBL" id="LGRX02003572">
    <property type="protein sequence ID" value="KAK3282038.1"/>
    <property type="molecule type" value="Genomic_DNA"/>
</dbReference>
<evidence type="ECO:0008006" key="6">
    <source>
        <dbReference type="Google" id="ProtNLM"/>
    </source>
</evidence>